<evidence type="ECO:0000313" key="3">
    <source>
        <dbReference type="EMBL" id="MXP24794.1"/>
    </source>
</evidence>
<feature type="compositionally biased region" description="Polar residues" evidence="2">
    <location>
        <begin position="63"/>
        <end position="76"/>
    </location>
</feature>
<keyword evidence="1" id="KW-0175">Coiled coil</keyword>
<accession>A0A845A4Y5</accession>
<gene>
    <name evidence="3" type="ORF">GRI39_01875</name>
</gene>
<keyword evidence="4" id="KW-1185">Reference proteome</keyword>
<comment type="caution">
    <text evidence="3">The sequence shown here is derived from an EMBL/GenBank/DDBJ whole genome shotgun (WGS) entry which is preliminary data.</text>
</comment>
<feature type="compositionally biased region" description="Basic and acidic residues" evidence="2">
    <location>
        <begin position="77"/>
        <end position="89"/>
    </location>
</feature>
<feature type="coiled-coil region" evidence="1">
    <location>
        <begin position="187"/>
        <end position="250"/>
    </location>
</feature>
<name>A0A845A4Y5_9SPHN</name>
<dbReference type="Proteomes" id="UP000460561">
    <property type="component" value="Unassembled WGS sequence"/>
</dbReference>
<proteinExistence type="predicted"/>
<evidence type="ECO:0000256" key="1">
    <source>
        <dbReference type="SAM" id="Coils"/>
    </source>
</evidence>
<evidence type="ECO:0000256" key="2">
    <source>
        <dbReference type="SAM" id="MobiDB-lite"/>
    </source>
</evidence>
<reference evidence="3 4" key="1">
    <citation type="submission" date="2019-12" db="EMBL/GenBank/DDBJ databases">
        <title>Genomic-based taxomic classification of the family Erythrobacteraceae.</title>
        <authorList>
            <person name="Xu L."/>
        </authorList>
    </citation>
    <scope>NUCLEOTIDE SEQUENCE [LARGE SCALE GENOMIC DNA]</scope>
    <source>
        <strain evidence="3 4">DSM 18604</strain>
    </source>
</reference>
<dbReference type="EMBL" id="WTYQ01000001">
    <property type="protein sequence ID" value="MXP24794.1"/>
    <property type="molecule type" value="Genomic_DNA"/>
</dbReference>
<dbReference type="AlphaFoldDB" id="A0A845A4Y5"/>
<organism evidence="3 4">
    <name type="scientific">Altericroceibacterium indicum</name>
    <dbReference type="NCBI Taxonomy" id="374177"/>
    <lineage>
        <taxon>Bacteria</taxon>
        <taxon>Pseudomonadati</taxon>
        <taxon>Pseudomonadota</taxon>
        <taxon>Alphaproteobacteria</taxon>
        <taxon>Sphingomonadales</taxon>
        <taxon>Erythrobacteraceae</taxon>
        <taxon>Altericroceibacterium</taxon>
    </lineage>
</organism>
<feature type="region of interest" description="Disordered" evidence="2">
    <location>
        <begin position="26"/>
        <end position="45"/>
    </location>
</feature>
<dbReference type="RefSeq" id="WP_160737990.1">
    <property type="nucleotide sequence ID" value="NZ_WTYQ01000001.1"/>
</dbReference>
<protein>
    <submittedName>
        <fullName evidence="3">Uncharacterized protein</fullName>
    </submittedName>
</protein>
<feature type="region of interest" description="Disordered" evidence="2">
    <location>
        <begin position="63"/>
        <end position="89"/>
    </location>
</feature>
<evidence type="ECO:0000313" key="4">
    <source>
        <dbReference type="Proteomes" id="UP000460561"/>
    </source>
</evidence>
<sequence>MIQQDIQAADIPAQDSVMAEAAEIEPAPAELENDTPETATQQESATDRMVKVLARLDALESQLATLSRESSPTPTSEAERREKAPPERARQMRIIKRYLAIRKERERLKCIADAHREMRNAVQGELRATSEKLQRMTEKRARAVLNARRYSWKLRTQALYSEINFARSDDKRRNSAMRARRMIDAARQDAKGKAQALQVSRDELNRLKRNLKDPSQPERASDVARLIKERDQARNANAALEARCDRLQATVNQGSDIIESMGTRLANAEAAVRRLAAS</sequence>